<accession>A0A1U7H879</accession>
<feature type="compositionally biased region" description="Basic and acidic residues" evidence="1">
    <location>
        <begin position="89"/>
        <end position="105"/>
    </location>
</feature>
<feature type="compositionally biased region" description="Polar residues" evidence="1">
    <location>
        <begin position="30"/>
        <end position="53"/>
    </location>
</feature>
<feature type="chain" id="PRO_5012730553" evidence="2">
    <location>
        <begin position="24"/>
        <end position="111"/>
    </location>
</feature>
<keyword evidence="2" id="KW-0732">Signal</keyword>
<dbReference type="STRING" id="1921803.NIES593_21570"/>
<evidence type="ECO:0000313" key="3">
    <source>
        <dbReference type="EMBL" id="OKH18995.1"/>
    </source>
</evidence>
<dbReference type="RefSeq" id="WP_073601554.1">
    <property type="nucleotide sequence ID" value="NZ_MRCB01000044.1"/>
</dbReference>
<dbReference type="AlphaFoldDB" id="A0A1U7H879"/>
<sequence>MKKLIFSLLTLTALGMVSLPAHADGDSAVIQDSRQTTTQTGVGNYSGQTTIQKNRVERSGYRNGSTGDVQTSDQLSDQYGVGNSSQQRVRQENVRQERGSRHRSCDWGCDY</sequence>
<reference evidence="3 4" key="1">
    <citation type="submission" date="2016-11" db="EMBL/GenBank/DDBJ databases">
        <title>Draft Genome Sequences of Nine Cyanobacterial Strains from Diverse Habitats.</title>
        <authorList>
            <person name="Zhu T."/>
            <person name="Hou S."/>
            <person name="Lu X."/>
            <person name="Hess W.R."/>
        </authorList>
    </citation>
    <scope>NUCLEOTIDE SEQUENCE [LARGE SCALE GENOMIC DNA]</scope>
    <source>
        <strain evidence="3 4">NIES-593</strain>
    </source>
</reference>
<feature type="signal peptide" evidence="2">
    <location>
        <begin position="1"/>
        <end position="23"/>
    </location>
</feature>
<evidence type="ECO:0000256" key="1">
    <source>
        <dbReference type="SAM" id="MobiDB-lite"/>
    </source>
</evidence>
<comment type="caution">
    <text evidence="3">The sequence shown here is derived from an EMBL/GenBank/DDBJ whole genome shotgun (WGS) entry which is preliminary data.</text>
</comment>
<organism evidence="3 4">
    <name type="scientific">Hydrococcus rivularis NIES-593</name>
    <dbReference type="NCBI Taxonomy" id="1921803"/>
    <lineage>
        <taxon>Bacteria</taxon>
        <taxon>Bacillati</taxon>
        <taxon>Cyanobacteriota</taxon>
        <taxon>Cyanophyceae</taxon>
        <taxon>Pleurocapsales</taxon>
        <taxon>Hydrococcaceae</taxon>
        <taxon>Hydrococcus</taxon>
    </lineage>
</organism>
<keyword evidence="4" id="KW-1185">Reference proteome</keyword>
<dbReference type="EMBL" id="MRCB01000044">
    <property type="protein sequence ID" value="OKH18995.1"/>
    <property type="molecule type" value="Genomic_DNA"/>
</dbReference>
<evidence type="ECO:0000313" key="4">
    <source>
        <dbReference type="Proteomes" id="UP000186868"/>
    </source>
</evidence>
<protein>
    <submittedName>
        <fullName evidence="3">Uncharacterized protein</fullName>
    </submittedName>
</protein>
<gene>
    <name evidence="3" type="ORF">NIES593_21570</name>
</gene>
<proteinExistence type="predicted"/>
<feature type="compositionally biased region" description="Polar residues" evidence="1">
    <location>
        <begin position="62"/>
        <end position="85"/>
    </location>
</feature>
<name>A0A1U7H879_9CYAN</name>
<evidence type="ECO:0000256" key="2">
    <source>
        <dbReference type="SAM" id="SignalP"/>
    </source>
</evidence>
<feature type="region of interest" description="Disordered" evidence="1">
    <location>
        <begin position="30"/>
        <end position="111"/>
    </location>
</feature>
<dbReference type="Proteomes" id="UP000186868">
    <property type="component" value="Unassembled WGS sequence"/>
</dbReference>